<evidence type="ECO:0000256" key="1">
    <source>
        <dbReference type="ARBA" id="ARBA00004162"/>
    </source>
</evidence>
<dbReference type="Pfam" id="PF22571">
    <property type="entry name" value="LiaI-LiaF-TM_PspC"/>
    <property type="match status" value="1"/>
</dbReference>
<keyword evidence="4 7" id="KW-1133">Transmembrane helix</keyword>
<dbReference type="Pfam" id="PF04024">
    <property type="entry name" value="PspC"/>
    <property type="match status" value="2"/>
</dbReference>
<feature type="transmembrane region" description="Helical" evidence="7">
    <location>
        <begin position="435"/>
        <end position="455"/>
    </location>
</feature>
<feature type="transmembrane region" description="Helical" evidence="7">
    <location>
        <begin position="398"/>
        <end position="423"/>
    </location>
</feature>
<feature type="region of interest" description="Disordered" evidence="6">
    <location>
        <begin position="106"/>
        <end position="134"/>
    </location>
</feature>
<feature type="transmembrane region" description="Helical" evidence="7">
    <location>
        <begin position="254"/>
        <end position="277"/>
    </location>
</feature>
<name>A0ABX7I916_9BACT</name>
<reference evidence="12 13" key="1">
    <citation type="submission" date="2020-06" db="EMBL/GenBank/DDBJ databases">
        <title>Dyadobacter sandarakinus sp. nov., isolated from the soil of the Arctic Yellow River Station.</title>
        <authorList>
            <person name="Zhang Y."/>
            <person name="Peng F."/>
        </authorList>
    </citation>
    <scope>NUCLEOTIDE SEQUENCE [LARGE SCALE GENOMIC DNA]</scope>
    <source>
        <strain evidence="12 13">Q3-56</strain>
    </source>
</reference>
<evidence type="ECO:0000256" key="2">
    <source>
        <dbReference type="ARBA" id="ARBA00022475"/>
    </source>
</evidence>
<proteinExistence type="predicted"/>
<dbReference type="RefSeq" id="WP_204657285.1">
    <property type="nucleotide sequence ID" value="NZ_CP056775.1"/>
</dbReference>
<evidence type="ECO:0000256" key="5">
    <source>
        <dbReference type="ARBA" id="ARBA00023136"/>
    </source>
</evidence>
<keyword evidence="2" id="KW-1003">Cell membrane</keyword>
<dbReference type="InterPro" id="IPR054321">
    <property type="entry name" value="PspC-rel_TM"/>
</dbReference>
<dbReference type="Proteomes" id="UP000612680">
    <property type="component" value="Chromosome"/>
</dbReference>
<evidence type="ECO:0000259" key="11">
    <source>
        <dbReference type="Pfam" id="PF22744"/>
    </source>
</evidence>
<dbReference type="InterPro" id="IPR021255">
    <property type="entry name" value="DUF2807"/>
</dbReference>
<keyword evidence="5 7" id="KW-0472">Membrane</keyword>
<evidence type="ECO:0000259" key="10">
    <source>
        <dbReference type="Pfam" id="PF22571"/>
    </source>
</evidence>
<evidence type="ECO:0000259" key="8">
    <source>
        <dbReference type="Pfam" id="PF04024"/>
    </source>
</evidence>
<evidence type="ECO:0000313" key="13">
    <source>
        <dbReference type="Proteomes" id="UP000612680"/>
    </source>
</evidence>
<evidence type="ECO:0000259" key="9">
    <source>
        <dbReference type="Pfam" id="PF10988"/>
    </source>
</evidence>
<evidence type="ECO:0000256" key="6">
    <source>
        <dbReference type="SAM" id="MobiDB-lite"/>
    </source>
</evidence>
<sequence length="852" mass="93758">MKKTISINIGGVIFHIEEDGYEKLKVYLSSVQRYFSSFADSKEIISDIESRIAERFYNKQKAENKQVISLADVDELIAAMGTVADFEAIEQAEDILADPLETAARTAHTHTQIPREEPSAAPFPPKTEAPRTSAAPRKLFRDLRRKLIGGVAAGLAHHFTIDPIWVRLAFLFAVIGLPAGSGMLDLNMEDAFGPFSAFVTLVYIAMWIAFPGSVTLEEDAKIKKFYRDPDRKVVGGVAAGVASYFGVDLGVVRFIWVLSILLFGTGVIIYIVLWVIAPAAKTLTEKMEMQGEPITLSNIESNIKQSLNLDEKAGEEHIVTKILLFPFRAIALIITAVGKLLRGVGPVLRIFIGVLLVAMAVMSLLGLLIGGSVAFGLASFATFDDLPAPFLIFQELPGVVVFSGLLVAAVPLITFLLLGLTLLSNKRVVTASVWLTLLGLWIVGIIGATIGGVSYQRNFAKRGEILQTSYYAFPQGTLTLDRREDHEEENIGTSIKLTGYNASTDSLRLEKTIYARGRTREDARKNAEGIQYNPEFRDSLMIFAEGPALGTKGPFRDQHIDLNLNIPYNKTFRITRDFYYQLSHWEDNHKALTKYNLEGDEVIWKNLLWTMRPDSGLICVNLPAQFLNTESNQENQENEDMSINYDNEDSNVDLGERGNYIKQFTVGTFNKVQVAGAFSVIVRPGSEFNVSADSDSQEDVDNLSVYTEDGELHIKRKDEFSIFDSNKWKRVGLVITMPTVEGVAITGANRARIVDFTGLNKLNVDVSGASKVEVSVETVELDVDMSGASKLYLKGSARNAHLEASGACKMTATDMRIEQADVKASGASKIELGHIPQLNSNANGASKINAQQ</sequence>
<keyword evidence="13" id="KW-1185">Reference proteome</keyword>
<protein>
    <submittedName>
        <fullName evidence="12">PspC domain-containing protein</fullName>
    </submittedName>
</protein>
<accession>A0ABX7I916</accession>
<dbReference type="InterPro" id="IPR054319">
    <property type="entry name" value="PspC-rel_ToastRack"/>
</dbReference>
<dbReference type="PANTHER" id="PTHR33885:SF3">
    <property type="entry name" value="PHAGE SHOCK PROTEIN C"/>
    <property type="match status" value="1"/>
</dbReference>
<dbReference type="EMBL" id="CP056775">
    <property type="protein sequence ID" value="QRR02385.1"/>
    <property type="molecule type" value="Genomic_DNA"/>
</dbReference>
<evidence type="ECO:0000256" key="4">
    <source>
        <dbReference type="ARBA" id="ARBA00022989"/>
    </source>
</evidence>
<dbReference type="Pfam" id="PF22744">
    <property type="entry name" value="Toast-rack_PspC-Cterm"/>
    <property type="match status" value="1"/>
</dbReference>
<evidence type="ECO:0000256" key="3">
    <source>
        <dbReference type="ARBA" id="ARBA00022692"/>
    </source>
</evidence>
<organism evidence="12 13">
    <name type="scientific">Dyadobacter sandarakinus</name>
    <dbReference type="NCBI Taxonomy" id="2747268"/>
    <lineage>
        <taxon>Bacteria</taxon>
        <taxon>Pseudomonadati</taxon>
        <taxon>Bacteroidota</taxon>
        <taxon>Cytophagia</taxon>
        <taxon>Cytophagales</taxon>
        <taxon>Spirosomataceae</taxon>
        <taxon>Dyadobacter</taxon>
    </lineage>
</organism>
<feature type="domain" description="PspC-related ToastRack" evidence="11">
    <location>
        <begin position="495"/>
        <end position="591"/>
    </location>
</feature>
<feature type="transmembrane region" description="Helical" evidence="7">
    <location>
        <begin position="350"/>
        <end position="378"/>
    </location>
</feature>
<comment type="subcellular location">
    <subcellularLocation>
        <location evidence="1">Cell membrane</location>
        <topology evidence="1">Single-pass membrane protein</topology>
    </subcellularLocation>
</comment>
<feature type="transmembrane region" description="Helical" evidence="7">
    <location>
        <begin position="195"/>
        <end position="216"/>
    </location>
</feature>
<dbReference type="PANTHER" id="PTHR33885">
    <property type="entry name" value="PHAGE SHOCK PROTEIN C"/>
    <property type="match status" value="1"/>
</dbReference>
<gene>
    <name evidence="12" type="ORF">HWI92_16445</name>
</gene>
<feature type="domain" description="Putative auto-transporter adhesin head GIN" evidence="9">
    <location>
        <begin position="669"/>
        <end position="848"/>
    </location>
</feature>
<evidence type="ECO:0000313" key="12">
    <source>
        <dbReference type="EMBL" id="QRR02385.1"/>
    </source>
</evidence>
<dbReference type="Pfam" id="PF10988">
    <property type="entry name" value="DUF2807"/>
    <property type="match status" value="1"/>
</dbReference>
<feature type="transmembrane region" description="Helical" evidence="7">
    <location>
        <begin position="147"/>
        <end position="175"/>
    </location>
</feature>
<feature type="domain" description="Phage shock protein PspC N-terminal" evidence="8">
    <location>
        <begin position="223"/>
        <end position="279"/>
    </location>
</feature>
<feature type="domain" description="PspC-related transmembrane region" evidence="10">
    <location>
        <begin position="322"/>
        <end position="459"/>
    </location>
</feature>
<dbReference type="InterPro" id="IPR007168">
    <property type="entry name" value="Phageshock_PspC_N"/>
</dbReference>
<dbReference type="InterPro" id="IPR052027">
    <property type="entry name" value="PspC"/>
</dbReference>
<keyword evidence="3 7" id="KW-0812">Transmembrane</keyword>
<dbReference type="Gene3D" id="2.160.20.120">
    <property type="match status" value="1"/>
</dbReference>
<evidence type="ECO:0000256" key="7">
    <source>
        <dbReference type="SAM" id="Phobius"/>
    </source>
</evidence>
<feature type="domain" description="Phage shock protein PspC N-terminal" evidence="8">
    <location>
        <begin position="137"/>
        <end position="211"/>
    </location>
</feature>